<evidence type="ECO:0000313" key="2">
    <source>
        <dbReference type="Proteomes" id="UP001597506"/>
    </source>
</evidence>
<accession>A0ABW5RUD6</accession>
<protein>
    <recommendedName>
        <fullName evidence="3">Spore germination protein</fullName>
    </recommendedName>
</protein>
<comment type="caution">
    <text evidence="1">The sequence shown here is derived from an EMBL/GenBank/DDBJ whole genome shotgun (WGS) entry which is preliminary data.</text>
</comment>
<gene>
    <name evidence="1" type="ORF">ACFSUL_15165</name>
</gene>
<reference evidence="2" key="1">
    <citation type="journal article" date="2019" name="Int. J. Syst. Evol. Microbiol.">
        <title>The Global Catalogue of Microorganisms (GCM) 10K type strain sequencing project: providing services to taxonomists for standard genome sequencing and annotation.</title>
        <authorList>
            <consortium name="The Broad Institute Genomics Platform"/>
            <consortium name="The Broad Institute Genome Sequencing Center for Infectious Disease"/>
            <person name="Wu L."/>
            <person name="Ma J."/>
        </authorList>
    </citation>
    <scope>NUCLEOTIDE SEQUENCE [LARGE SCALE GENOMIC DNA]</scope>
    <source>
        <strain evidence="2">KCTC 3913</strain>
    </source>
</reference>
<dbReference type="EMBL" id="JBHUMF010000031">
    <property type="protein sequence ID" value="MFD2682079.1"/>
    <property type="molecule type" value="Genomic_DNA"/>
</dbReference>
<dbReference type="Proteomes" id="UP001597506">
    <property type="component" value="Unassembled WGS sequence"/>
</dbReference>
<sequence length="81" mass="8654">MPVSIVFNQVNVNSVQNGSTISTGQNNLEDWNTQGKCNFGYGLSTGIITNAGISNVIIDPDGIDGTITQPEMINPQPNIQF</sequence>
<keyword evidence="2" id="KW-1185">Reference proteome</keyword>
<proteinExistence type="predicted"/>
<evidence type="ECO:0008006" key="3">
    <source>
        <dbReference type="Google" id="ProtNLM"/>
    </source>
</evidence>
<evidence type="ECO:0000313" key="1">
    <source>
        <dbReference type="EMBL" id="MFD2682079.1"/>
    </source>
</evidence>
<organism evidence="1 2">
    <name type="scientific">Bacillus seohaeanensis</name>
    <dbReference type="NCBI Taxonomy" id="284580"/>
    <lineage>
        <taxon>Bacteria</taxon>
        <taxon>Bacillati</taxon>
        <taxon>Bacillota</taxon>
        <taxon>Bacilli</taxon>
        <taxon>Bacillales</taxon>
        <taxon>Bacillaceae</taxon>
        <taxon>Bacillus</taxon>
    </lineage>
</organism>
<dbReference type="RefSeq" id="WP_377936799.1">
    <property type="nucleotide sequence ID" value="NZ_JBHUMF010000031.1"/>
</dbReference>
<name>A0ABW5RUD6_9BACI</name>